<dbReference type="InterPro" id="IPR009784">
    <property type="entry name" value="DUF1349"/>
</dbReference>
<dbReference type="AlphaFoldDB" id="A0A1K2HZM6"/>
<reference evidence="1 2" key="1">
    <citation type="submission" date="2016-11" db="EMBL/GenBank/DDBJ databases">
        <authorList>
            <person name="Jaros S."/>
            <person name="Januszkiewicz K."/>
            <person name="Wedrychowicz H."/>
        </authorList>
    </citation>
    <scope>NUCLEOTIDE SEQUENCE [LARGE SCALE GENOMIC DNA]</scope>
    <source>
        <strain evidence="1 2">ATCC 23634</strain>
    </source>
</reference>
<dbReference type="Gene3D" id="2.60.120.200">
    <property type="match status" value="1"/>
</dbReference>
<sequence>MIDARLKSAEWLNPPPHWSFEEDRLRLTTADQTDFWQGTLYGFHRDSGHALLLPVEGDFTATATFSGAYETLYDQAGLMLRAGEGHWIKAGIEFSDGLLNMSVVVTRTRSDWSTCAVPEADGAQKIRLTRKGEAVIVQFRNARNRWQLLRVADFEAGGPLAIGPMACSPQRAGFEAVFSQFTLGPAVAEALHDETPAD</sequence>
<organism evidence="1 2">
    <name type="scientific">Devosia enhydra</name>
    <dbReference type="NCBI Taxonomy" id="665118"/>
    <lineage>
        <taxon>Bacteria</taxon>
        <taxon>Pseudomonadati</taxon>
        <taxon>Pseudomonadota</taxon>
        <taxon>Alphaproteobacteria</taxon>
        <taxon>Hyphomicrobiales</taxon>
        <taxon>Devosiaceae</taxon>
        <taxon>Devosia</taxon>
    </lineage>
</organism>
<dbReference type="PANTHER" id="PTHR35332:SF2">
    <property type="entry name" value="REGULATION OF ENOLASE PROTEIN 1"/>
    <property type="match status" value="1"/>
</dbReference>
<accession>A0A1K2HZM6</accession>
<dbReference type="EMBL" id="FPKU01000002">
    <property type="protein sequence ID" value="SFZ85597.1"/>
    <property type="molecule type" value="Genomic_DNA"/>
</dbReference>
<proteinExistence type="predicted"/>
<dbReference type="Pfam" id="PF07081">
    <property type="entry name" value="DUF1349"/>
    <property type="match status" value="1"/>
</dbReference>
<keyword evidence="2" id="KW-1185">Reference proteome</keyword>
<dbReference type="InterPro" id="IPR015987">
    <property type="entry name" value="UCP022704"/>
</dbReference>
<dbReference type="Proteomes" id="UP000183447">
    <property type="component" value="Unassembled WGS sequence"/>
</dbReference>
<name>A0A1K2HZM6_9HYPH</name>
<evidence type="ECO:0008006" key="3">
    <source>
        <dbReference type="Google" id="ProtNLM"/>
    </source>
</evidence>
<dbReference type="PANTHER" id="PTHR35332">
    <property type="entry name" value="REGULATION OF ENOLASE PROTEIN 1"/>
    <property type="match status" value="1"/>
</dbReference>
<dbReference type="InterPro" id="IPR013320">
    <property type="entry name" value="ConA-like_dom_sf"/>
</dbReference>
<dbReference type="SUPFAM" id="SSF49899">
    <property type="entry name" value="Concanavalin A-like lectins/glucanases"/>
    <property type="match status" value="1"/>
</dbReference>
<gene>
    <name evidence="1" type="ORF">SAMN02983003_2762</name>
</gene>
<dbReference type="RefSeq" id="WP_244545333.1">
    <property type="nucleotide sequence ID" value="NZ_FPKU01000002.1"/>
</dbReference>
<evidence type="ECO:0000313" key="2">
    <source>
        <dbReference type="Proteomes" id="UP000183447"/>
    </source>
</evidence>
<dbReference type="PIRSF" id="PIRSF022704">
    <property type="entry name" value="UCP022704"/>
    <property type="match status" value="1"/>
</dbReference>
<protein>
    <recommendedName>
        <fullName evidence="3">Regulation of enolase protein 1, concanavalin A-like superfamily</fullName>
    </recommendedName>
</protein>
<evidence type="ECO:0000313" key="1">
    <source>
        <dbReference type="EMBL" id="SFZ85597.1"/>
    </source>
</evidence>